<dbReference type="InterPro" id="IPR042099">
    <property type="entry name" value="ANL_N_sf"/>
</dbReference>
<keyword evidence="2" id="KW-0587">Phenylpropanoid metabolism</keyword>
<evidence type="ECO:0000256" key="1">
    <source>
        <dbReference type="ARBA" id="ARBA00004930"/>
    </source>
</evidence>
<dbReference type="InterPro" id="IPR052987">
    <property type="entry name" value="Chloroplast_AMP-bd_Enzymes"/>
</dbReference>
<sequence>MKAARKKITVEEKEGSPREEVTGDMKEVEYQQEERKTCSDLMQNRSSWRYDDTLTCIFHSVQHEEMVRVMVSWRDDLAGAKLKFLPRSGVVYLLQMKNWFLLEQDILDFSEGLRVIGVKPAEKLAFFADNSCRWLVADQGIMATGAINVVRGSRSSVEELLQIYNHSESVALVVDNPEFFNRIAETLCSQAAVRFVILVWGDKSCCTCEVLEGLPVYNYKDIIALGHESRMCLLDSHDARQHYIYEAISSDDVATIMYTSGTTGNPKGYGVSGKLYQTFLLEMVRYGCRLDRLVGGIQGYALGSFFVINNLWDIVPAVPGDRFLSMLPTWHAYERASEYFIFTYGIEQVYTTVKYLKEDLRRYQPNYLVSVPLVLETLYNGIQKQISRSSTVRKLVALFFIKISLTYMDIKRIYEAIDVKVQNGYGLTESSPVAVCRIPSCNVLGSVGHPIRHTEIRVVDFETGDVLPPGSKGIVEIKGPQVMKGYYKNESATKNALNEGGWLNTGDIGWIAPSHSLGRSRRCSGMVVLEGRAKDTIVLSTGENVEPSELEEAAMRSSLIQQIVVIGQDQRRIGAIIVPNKDEILATGKMSIIGADTSELSKENMTALLREELRK</sequence>
<dbReference type="PROSITE" id="PS00455">
    <property type="entry name" value="AMP_BINDING"/>
    <property type="match status" value="1"/>
</dbReference>
<name>A0A6A4L822_9ERIC</name>
<dbReference type="Pfam" id="PF00501">
    <property type="entry name" value="AMP-binding"/>
    <property type="match status" value="1"/>
</dbReference>
<protein>
    <recommendedName>
        <fullName evidence="4">AMP-dependent synthetase/ligase domain-containing protein</fullName>
    </recommendedName>
</protein>
<evidence type="ECO:0000313" key="5">
    <source>
        <dbReference type="EMBL" id="KAE9450728.1"/>
    </source>
</evidence>
<comment type="pathway">
    <text evidence="1">Phytoalexin biosynthesis; 3,4',5-trihydroxystilbene biosynthesis; 3,4',5-trihydroxystilbene from trans-4-coumarate: step 1/2.</text>
</comment>
<feature type="non-terminal residue" evidence="5">
    <location>
        <position position="1"/>
    </location>
</feature>
<accession>A0A6A4L822</accession>
<dbReference type="GO" id="GO:0009698">
    <property type="term" value="P:phenylpropanoid metabolic process"/>
    <property type="evidence" value="ECO:0007669"/>
    <property type="project" value="UniProtKB-KW"/>
</dbReference>
<dbReference type="GO" id="GO:0008922">
    <property type="term" value="F:long-chain fatty acid [acyl-carrier-protein] ligase activity"/>
    <property type="evidence" value="ECO:0007669"/>
    <property type="project" value="TreeGrafter"/>
</dbReference>
<dbReference type="GO" id="GO:0009507">
    <property type="term" value="C:chloroplast"/>
    <property type="evidence" value="ECO:0007669"/>
    <property type="project" value="TreeGrafter"/>
</dbReference>
<evidence type="ECO:0000259" key="4">
    <source>
        <dbReference type="Pfam" id="PF00501"/>
    </source>
</evidence>
<organism evidence="5 6">
    <name type="scientific">Rhododendron williamsianum</name>
    <dbReference type="NCBI Taxonomy" id="262921"/>
    <lineage>
        <taxon>Eukaryota</taxon>
        <taxon>Viridiplantae</taxon>
        <taxon>Streptophyta</taxon>
        <taxon>Embryophyta</taxon>
        <taxon>Tracheophyta</taxon>
        <taxon>Spermatophyta</taxon>
        <taxon>Magnoliopsida</taxon>
        <taxon>eudicotyledons</taxon>
        <taxon>Gunneridae</taxon>
        <taxon>Pentapetalae</taxon>
        <taxon>asterids</taxon>
        <taxon>Ericales</taxon>
        <taxon>Ericaceae</taxon>
        <taxon>Ericoideae</taxon>
        <taxon>Rhodoreae</taxon>
        <taxon>Rhododendron</taxon>
    </lineage>
</organism>
<evidence type="ECO:0000256" key="3">
    <source>
        <dbReference type="SAM" id="MobiDB-lite"/>
    </source>
</evidence>
<gene>
    <name evidence="5" type="ORF">C3L33_17371</name>
</gene>
<dbReference type="AlphaFoldDB" id="A0A6A4L822"/>
<dbReference type="Proteomes" id="UP000428333">
    <property type="component" value="Linkage Group LG10"/>
</dbReference>
<dbReference type="InterPro" id="IPR020845">
    <property type="entry name" value="AMP-binding_CS"/>
</dbReference>
<dbReference type="UniPathway" id="UPA00372">
    <property type="reaction ID" value="UER00547"/>
</dbReference>
<evidence type="ECO:0000256" key="2">
    <source>
        <dbReference type="ARBA" id="ARBA00023051"/>
    </source>
</evidence>
<dbReference type="OrthoDB" id="1700726at2759"/>
<dbReference type="PANTHER" id="PTHR43813:SF1">
    <property type="entry name" value="ACYL-ACTIVATING ENZYME 16, CHLOROPLASTIC-RELATED"/>
    <property type="match status" value="1"/>
</dbReference>
<feature type="domain" description="AMP-dependent synthetase/ligase" evidence="4">
    <location>
        <begin position="102"/>
        <end position="487"/>
    </location>
</feature>
<dbReference type="Pfam" id="PF23562">
    <property type="entry name" value="AMP-binding_C_3"/>
    <property type="match status" value="1"/>
</dbReference>
<dbReference type="InterPro" id="IPR000873">
    <property type="entry name" value="AMP-dep_synth/lig_dom"/>
</dbReference>
<dbReference type="EMBL" id="QEFC01002766">
    <property type="protein sequence ID" value="KAE9450728.1"/>
    <property type="molecule type" value="Genomic_DNA"/>
</dbReference>
<comment type="caution">
    <text evidence="5">The sequence shown here is derived from an EMBL/GenBank/DDBJ whole genome shotgun (WGS) entry which is preliminary data.</text>
</comment>
<dbReference type="PANTHER" id="PTHR43813">
    <property type="entry name" value="ACYL-ACTIVATING ENZYME 16, CHLOROPLASTIC-RELATED"/>
    <property type="match status" value="1"/>
</dbReference>
<keyword evidence="6" id="KW-1185">Reference proteome</keyword>
<feature type="compositionally biased region" description="Basic and acidic residues" evidence="3">
    <location>
        <begin position="8"/>
        <end position="27"/>
    </location>
</feature>
<dbReference type="SUPFAM" id="SSF56801">
    <property type="entry name" value="Acetyl-CoA synthetase-like"/>
    <property type="match status" value="1"/>
</dbReference>
<proteinExistence type="predicted"/>
<dbReference type="GO" id="GO:0030497">
    <property type="term" value="P:fatty acid elongation"/>
    <property type="evidence" value="ECO:0007669"/>
    <property type="project" value="TreeGrafter"/>
</dbReference>
<feature type="region of interest" description="Disordered" evidence="3">
    <location>
        <begin position="1"/>
        <end position="27"/>
    </location>
</feature>
<dbReference type="Gene3D" id="3.40.50.12780">
    <property type="entry name" value="N-terminal domain of ligase-like"/>
    <property type="match status" value="1"/>
</dbReference>
<evidence type="ECO:0000313" key="6">
    <source>
        <dbReference type="Proteomes" id="UP000428333"/>
    </source>
</evidence>
<reference evidence="5 6" key="1">
    <citation type="journal article" date="2019" name="Genome Biol. Evol.">
        <title>The Rhododendron genome and chromosomal organization provide insight into shared whole-genome duplications across the heath family (Ericaceae).</title>
        <authorList>
            <person name="Soza V.L."/>
            <person name="Lindsley D."/>
            <person name="Waalkes A."/>
            <person name="Ramage E."/>
            <person name="Patwardhan R.P."/>
            <person name="Burton J.N."/>
            <person name="Adey A."/>
            <person name="Kumar A."/>
            <person name="Qiu R."/>
            <person name="Shendure J."/>
            <person name="Hall B."/>
        </authorList>
    </citation>
    <scope>NUCLEOTIDE SEQUENCE [LARGE SCALE GENOMIC DNA]</scope>
    <source>
        <strain evidence="5">RSF 1966-606</strain>
    </source>
</reference>